<name>A0ABN8RMF4_9CNID</name>
<protein>
    <recommendedName>
        <fullName evidence="7">G-protein coupled receptors family 1 profile domain-containing protein</fullName>
    </recommendedName>
</protein>
<keyword evidence="4 6" id="KW-0472">Membrane</keyword>
<evidence type="ECO:0000256" key="1">
    <source>
        <dbReference type="ARBA" id="ARBA00004370"/>
    </source>
</evidence>
<feature type="transmembrane region" description="Helical" evidence="6">
    <location>
        <begin position="192"/>
        <end position="216"/>
    </location>
</feature>
<evidence type="ECO:0000256" key="4">
    <source>
        <dbReference type="ARBA" id="ARBA00023136"/>
    </source>
</evidence>
<keyword evidence="5" id="KW-0297">G-protein coupled receptor</keyword>
<sequence length="567" mass="63959">ILFHRTPINYLLVNLAAADISYVTFITPSIILSYNVDHPKGIAGTVLCAVVTGGGLAFTGAEASIFTLLVVAFERYFAVVHPYGNRRKLTFRKVKVRFFEIKCYICRNLSTQSSLVFNLFRFAKENSSNYCISLLTEEGGKAYFTVYTSIDSALLILLVLLYSKVVYTLWFKHSDNVPTHQQQGVLRLRKRVTLMVVSISTILVISWGTDGILHLIEEYASSVKLSPLTTPIAHTIIVFNSAVNPFAYALLNQRFRTKMKQMVCPRSFATRLTILFHRTPINYLLVNLAAADMCYVTFVTPTIFLSHDVDHPKGILCAVVTGEGLAWIGAEASLFTVVAVAFERYFAVVHPYGNRGKLTFHKVKVIIPGIWILAAISKIPRFIKRSRFAKENMSNYCISLLTEEGVKALFTVYISINSVLFIFLVLLYSKVVYTLWFKQNDDVLTHYQQGVIRLRKRATLTAVTISAILVISWGAEGTLHLIQEYASSVKLSPLTTPIAHMIMIFNSAVNPFAYALLNQRFRKKMKQMVCPRSFRTRVYSVCARQRERQDSEVAISTGDIPMTQKPN</sequence>
<evidence type="ECO:0000256" key="5">
    <source>
        <dbReference type="RuleBase" id="RU000688"/>
    </source>
</evidence>
<feature type="transmembrane region" description="Helical" evidence="6">
    <location>
        <begin position="458"/>
        <end position="475"/>
    </location>
</feature>
<dbReference type="EMBL" id="CALNXI010001962">
    <property type="protein sequence ID" value="CAH3180462.1"/>
    <property type="molecule type" value="Genomic_DNA"/>
</dbReference>
<evidence type="ECO:0000313" key="8">
    <source>
        <dbReference type="EMBL" id="CAH3180462.1"/>
    </source>
</evidence>
<keyword evidence="5" id="KW-0675">Receptor</keyword>
<evidence type="ECO:0000256" key="3">
    <source>
        <dbReference type="ARBA" id="ARBA00022989"/>
    </source>
</evidence>
<keyword evidence="2 5" id="KW-0812">Transmembrane</keyword>
<comment type="subcellular location">
    <subcellularLocation>
        <location evidence="1">Membrane</location>
    </subcellularLocation>
</comment>
<feature type="transmembrane region" description="Helical" evidence="6">
    <location>
        <begin position="281"/>
        <end position="304"/>
    </location>
</feature>
<keyword evidence="9" id="KW-1185">Reference proteome</keyword>
<comment type="similarity">
    <text evidence="5">Belongs to the G-protein coupled receptor 1 family.</text>
</comment>
<dbReference type="PROSITE" id="PS50262">
    <property type="entry name" value="G_PROTEIN_RECEP_F1_2"/>
    <property type="match status" value="2"/>
</dbReference>
<dbReference type="Gene3D" id="1.20.1070.10">
    <property type="entry name" value="Rhodopsin 7-helix transmembrane proteins"/>
    <property type="match status" value="2"/>
</dbReference>
<feature type="transmembrane region" description="Helical" evidence="6">
    <location>
        <begin position="153"/>
        <end position="171"/>
    </location>
</feature>
<feature type="transmembrane region" description="Helical" evidence="6">
    <location>
        <begin position="498"/>
        <end position="517"/>
    </location>
</feature>
<dbReference type="Pfam" id="PF00001">
    <property type="entry name" value="7tm_1"/>
    <property type="match status" value="2"/>
</dbReference>
<dbReference type="InterPro" id="IPR000276">
    <property type="entry name" value="GPCR_Rhodpsn"/>
</dbReference>
<keyword evidence="3 6" id="KW-1133">Transmembrane helix</keyword>
<feature type="transmembrane region" description="Helical" evidence="6">
    <location>
        <begin position="46"/>
        <end position="73"/>
    </location>
</feature>
<dbReference type="Proteomes" id="UP001159427">
    <property type="component" value="Unassembled WGS sequence"/>
</dbReference>
<feature type="transmembrane region" description="Helical" evidence="6">
    <location>
        <begin position="410"/>
        <end position="437"/>
    </location>
</feature>
<dbReference type="PRINTS" id="PR00237">
    <property type="entry name" value="GPCRRHODOPSN"/>
</dbReference>
<feature type="transmembrane region" description="Helical" evidence="6">
    <location>
        <begin position="12"/>
        <end position="34"/>
    </location>
</feature>
<evidence type="ECO:0000313" key="9">
    <source>
        <dbReference type="Proteomes" id="UP001159427"/>
    </source>
</evidence>
<dbReference type="CDD" id="cd00637">
    <property type="entry name" value="7tm_classA_rhodopsin-like"/>
    <property type="match status" value="2"/>
</dbReference>
<proteinExistence type="inferred from homology"/>
<dbReference type="PROSITE" id="PS00237">
    <property type="entry name" value="G_PROTEIN_RECEP_F1_1"/>
    <property type="match status" value="2"/>
</dbReference>
<organism evidence="8 9">
    <name type="scientific">Porites evermanni</name>
    <dbReference type="NCBI Taxonomy" id="104178"/>
    <lineage>
        <taxon>Eukaryota</taxon>
        <taxon>Metazoa</taxon>
        <taxon>Cnidaria</taxon>
        <taxon>Anthozoa</taxon>
        <taxon>Hexacorallia</taxon>
        <taxon>Scleractinia</taxon>
        <taxon>Fungiina</taxon>
        <taxon>Poritidae</taxon>
        <taxon>Porites</taxon>
    </lineage>
</organism>
<dbReference type="InterPro" id="IPR017452">
    <property type="entry name" value="GPCR_Rhodpsn_7TM"/>
</dbReference>
<reference evidence="8 9" key="1">
    <citation type="submission" date="2022-05" db="EMBL/GenBank/DDBJ databases">
        <authorList>
            <consortium name="Genoscope - CEA"/>
            <person name="William W."/>
        </authorList>
    </citation>
    <scope>NUCLEOTIDE SEQUENCE [LARGE SCALE GENOMIC DNA]</scope>
</reference>
<evidence type="ECO:0000256" key="6">
    <source>
        <dbReference type="SAM" id="Phobius"/>
    </source>
</evidence>
<feature type="domain" description="G-protein coupled receptors family 1 profile" evidence="7">
    <location>
        <begin position="243"/>
        <end position="514"/>
    </location>
</feature>
<dbReference type="PANTHER" id="PTHR45698">
    <property type="entry name" value="TRACE AMINE-ASSOCIATED RECEPTOR 19N-RELATED"/>
    <property type="match status" value="1"/>
</dbReference>
<feature type="non-terminal residue" evidence="8">
    <location>
        <position position="1"/>
    </location>
</feature>
<gene>
    <name evidence="8" type="ORF">PEVE_00012962</name>
</gene>
<dbReference type="PANTHER" id="PTHR45698:SF1">
    <property type="entry name" value="TRACE AMINE-ASSOCIATED RECEPTOR 13C-LIKE"/>
    <property type="match status" value="1"/>
</dbReference>
<evidence type="ECO:0000256" key="2">
    <source>
        <dbReference type="ARBA" id="ARBA00022692"/>
    </source>
</evidence>
<accession>A0ABN8RMF4</accession>
<dbReference type="SUPFAM" id="SSF81321">
    <property type="entry name" value="Family A G protein-coupled receptor-like"/>
    <property type="match status" value="2"/>
</dbReference>
<evidence type="ECO:0000259" key="7">
    <source>
        <dbReference type="PROSITE" id="PS50262"/>
    </source>
</evidence>
<keyword evidence="5" id="KW-0807">Transducer</keyword>
<feature type="transmembrane region" description="Helical" evidence="6">
    <location>
        <begin position="363"/>
        <end position="383"/>
    </location>
</feature>
<feature type="transmembrane region" description="Helical" evidence="6">
    <location>
        <begin position="324"/>
        <end position="342"/>
    </location>
</feature>
<feature type="domain" description="G-protein coupled receptors family 1 profile" evidence="7">
    <location>
        <begin position="1"/>
        <end position="248"/>
    </location>
</feature>
<feature type="transmembrane region" description="Helical" evidence="6">
    <location>
        <begin position="228"/>
        <end position="251"/>
    </location>
</feature>
<comment type="caution">
    <text evidence="8">The sequence shown here is derived from an EMBL/GenBank/DDBJ whole genome shotgun (WGS) entry which is preliminary data.</text>
</comment>